<gene>
    <name evidence="1" type="ORF">N0K08_17445</name>
</gene>
<sequence>MAAGKNQHYVPQRYFRLFSDDGRSIRALKISDGSIIPSASIKGQASKAWFYGDANIETRLAELEGISGTSLADIASCTATHQLPEETLERFLVWIAVQRTRTESSRQTSTETDTAIIRMWLEAEINNNPNYSEEEKSALTESMPLVHAVDSTMQLQRMRIAAENIYELKDLKLVLLKNNSLKPFIFSDAPCVYYNLLRRNVNYKGVLGMKSLGLIIIFPINKKTMAIFYDPLSYNVRKGENGIRTTNIASDITSLNRLQFHTASNCVYYAKNSDDSYLQYLWKTEHSNLVGKNLVSREFNHQARSDGTSSSILMTYEPQIPIDLNLSFLSVKNIEFPSEINTREEYQEYFR</sequence>
<keyword evidence="2" id="KW-1185">Reference proteome</keyword>
<organism evidence="1 2">
    <name type="scientific">Acidovorax bellezanensis</name>
    <dbReference type="NCBI Taxonomy" id="2976702"/>
    <lineage>
        <taxon>Bacteria</taxon>
        <taxon>Pseudomonadati</taxon>
        <taxon>Pseudomonadota</taxon>
        <taxon>Betaproteobacteria</taxon>
        <taxon>Burkholderiales</taxon>
        <taxon>Comamonadaceae</taxon>
        <taxon>Acidovorax</taxon>
    </lineage>
</organism>
<dbReference type="InterPro" id="IPR025332">
    <property type="entry name" value="DUF4238"/>
</dbReference>
<evidence type="ECO:0000313" key="1">
    <source>
        <dbReference type="EMBL" id="MCT9812431.1"/>
    </source>
</evidence>
<protein>
    <submittedName>
        <fullName evidence="1">DUF4238 domain-containing protein</fullName>
    </submittedName>
</protein>
<dbReference type="RefSeq" id="WP_261501678.1">
    <property type="nucleotide sequence ID" value="NZ_JAODYH010000008.1"/>
</dbReference>
<dbReference type="EMBL" id="JAODYH010000008">
    <property type="protein sequence ID" value="MCT9812431.1"/>
    <property type="molecule type" value="Genomic_DNA"/>
</dbReference>
<proteinExistence type="predicted"/>
<dbReference type="Pfam" id="PF14022">
    <property type="entry name" value="DUF4238"/>
    <property type="match status" value="1"/>
</dbReference>
<evidence type="ECO:0000313" key="2">
    <source>
        <dbReference type="Proteomes" id="UP001525968"/>
    </source>
</evidence>
<accession>A0ABT2PRD2</accession>
<comment type="caution">
    <text evidence="1">The sequence shown here is derived from an EMBL/GenBank/DDBJ whole genome shotgun (WGS) entry which is preliminary data.</text>
</comment>
<reference evidence="1 2" key="1">
    <citation type="submission" date="2022-09" db="EMBL/GenBank/DDBJ databases">
        <title>Draft genome of isolate Be4.</title>
        <authorList>
            <person name="Sanchez-Castro I."/>
            <person name="Martinez-Rodriguez P."/>
            <person name="Descostes M."/>
            <person name="Merroun M."/>
        </authorList>
    </citation>
    <scope>NUCLEOTIDE SEQUENCE [LARGE SCALE GENOMIC DNA]</scope>
    <source>
        <strain evidence="1 2">Be4</strain>
    </source>
</reference>
<name>A0ABT2PRD2_9BURK</name>
<dbReference type="Proteomes" id="UP001525968">
    <property type="component" value="Unassembled WGS sequence"/>
</dbReference>